<accession>G2QJ46</accession>
<evidence type="ECO:0000259" key="2">
    <source>
        <dbReference type="PROSITE" id="PS51910"/>
    </source>
</evidence>
<organism evidence="3 4">
    <name type="scientific">Thermothelomyces thermophilus (strain ATCC 42464 / BCRC 31852 / DSM 1799)</name>
    <name type="common">Sporotrichum thermophile</name>
    <dbReference type="NCBI Taxonomy" id="573729"/>
    <lineage>
        <taxon>Eukaryota</taxon>
        <taxon>Fungi</taxon>
        <taxon>Dikarya</taxon>
        <taxon>Ascomycota</taxon>
        <taxon>Pezizomycotina</taxon>
        <taxon>Sordariomycetes</taxon>
        <taxon>Sordariomycetidae</taxon>
        <taxon>Sordariales</taxon>
        <taxon>Chaetomiaceae</taxon>
        <taxon>Thermothelomyces</taxon>
    </lineage>
</organism>
<dbReference type="GO" id="GO:0005975">
    <property type="term" value="P:carbohydrate metabolic process"/>
    <property type="evidence" value="ECO:0007669"/>
    <property type="project" value="InterPro"/>
</dbReference>
<keyword evidence="1" id="KW-0732">Signal</keyword>
<keyword evidence="4" id="KW-1185">Reference proteome</keyword>
<feature type="domain" description="GH18" evidence="2">
    <location>
        <begin position="38"/>
        <end position="352"/>
    </location>
</feature>
<dbReference type="PROSITE" id="PS51910">
    <property type="entry name" value="GH18_2"/>
    <property type="match status" value="1"/>
</dbReference>
<evidence type="ECO:0000313" key="3">
    <source>
        <dbReference type="EMBL" id="AEO59621.1"/>
    </source>
</evidence>
<dbReference type="EMBL" id="CP003006">
    <property type="protein sequence ID" value="AEO59621.1"/>
    <property type="molecule type" value="Genomic_DNA"/>
</dbReference>
<sequence>MVHVGLILALVASLPRTVAEGPRQQLQASLNRTHPELPRLMLYHQTTHDATGRPISLLPLVTKQHIGLTHLIVGAFHVHANGTIHLNDHPPWHPRYSTLWAETRILQSPSTAGGRSGGVKVLGMVGGAAAGTFAADTLDGDGAAAAAFEASYALLHEAVRAHTLDGVDLDVEEPMTLRGAARLVRRLRADFGPRFVISFAPVATALLGTGAGAGAGTGTGTGRRGRGRGRGGAGNLSGFDYRALERAVGREIAFYNAQFYNGFGGMADTRLFDAIVGEGWEPDRIVIGQLTSPENGGGFVGHERFARTIERLRRRHGEIGGVAGWEYFNAVPGGSSRPWEWAESMTRILRPPGTEPVLRITREMAESLSRAWMVSAAEGGGGGAGGGAGGISSASGLGTAEKRVGLAPNVDYMAMVNA</sequence>
<dbReference type="VEuPathDB" id="FungiDB:MYCTH_2067358"/>
<dbReference type="Gene3D" id="3.20.20.80">
    <property type="entry name" value="Glycosidases"/>
    <property type="match status" value="1"/>
</dbReference>
<dbReference type="InterPro" id="IPR017853">
    <property type="entry name" value="GH"/>
</dbReference>
<gene>
    <name evidence="3" type="ORF">MYCTH_2067358</name>
</gene>
<dbReference type="GO" id="GO:0016787">
    <property type="term" value="F:hydrolase activity"/>
    <property type="evidence" value="ECO:0007669"/>
    <property type="project" value="UniProtKB-KW"/>
</dbReference>
<dbReference type="Proteomes" id="UP000007322">
    <property type="component" value="Chromosome 5"/>
</dbReference>
<keyword evidence="3" id="KW-0378">Hydrolase</keyword>
<reference evidence="3 4" key="1">
    <citation type="journal article" date="2011" name="Nat. Biotechnol.">
        <title>Comparative genomic analysis of the thermophilic biomass-degrading fungi Myceliophthora thermophila and Thielavia terrestris.</title>
        <authorList>
            <person name="Berka R.M."/>
            <person name="Grigoriev I.V."/>
            <person name="Otillar R."/>
            <person name="Salamov A."/>
            <person name="Grimwood J."/>
            <person name="Reid I."/>
            <person name="Ishmael N."/>
            <person name="John T."/>
            <person name="Darmond C."/>
            <person name="Moisan M.-C."/>
            <person name="Henrissat B."/>
            <person name="Coutinho P.M."/>
            <person name="Lombard V."/>
            <person name="Natvig D.O."/>
            <person name="Lindquist E."/>
            <person name="Schmutz J."/>
            <person name="Lucas S."/>
            <person name="Harris P."/>
            <person name="Powlowski J."/>
            <person name="Bellemare A."/>
            <person name="Taylor D."/>
            <person name="Butler G."/>
            <person name="de Vries R.P."/>
            <person name="Allijn I.E."/>
            <person name="van den Brink J."/>
            <person name="Ushinsky S."/>
            <person name="Storms R."/>
            <person name="Powell A.J."/>
            <person name="Paulsen I.T."/>
            <person name="Elbourne L.D.H."/>
            <person name="Baker S.E."/>
            <person name="Magnuson J."/>
            <person name="LaBoissiere S."/>
            <person name="Clutterbuck A.J."/>
            <person name="Martinez D."/>
            <person name="Wogulis M."/>
            <person name="de Leon A.L."/>
            <person name="Rey M.W."/>
            <person name="Tsang A."/>
        </authorList>
    </citation>
    <scope>NUCLEOTIDE SEQUENCE [LARGE SCALE GENOMIC DNA]</scope>
    <source>
        <strain evidence="4">ATCC 42464 / BCRC 31852 / DSM 1799</strain>
    </source>
</reference>
<name>G2QJ46_THET4</name>
<evidence type="ECO:0000256" key="1">
    <source>
        <dbReference type="SAM" id="SignalP"/>
    </source>
</evidence>
<evidence type="ECO:0000313" key="4">
    <source>
        <dbReference type="Proteomes" id="UP000007322"/>
    </source>
</evidence>
<dbReference type="RefSeq" id="XP_003664866.1">
    <property type="nucleotide sequence ID" value="XM_003664818.1"/>
</dbReference>
<dbReference type="AlphaFoldDB" id="G2QJ46"/>
<dbReference type="OrthoDB" id="3012298at2759"/>
<protein>
    <submittedName>
        <fullName evidence="3">Glycoside hydrolase family 18 protein</fullName>
    </submittedName>
</protein>
<feature type="signal peptide" evidence="1">
    <location>
        <begin position="1"/>
        <end position="19"/>
    </location>
</feature>
<proteinExistence type="predicted"/>
<dbReference type="KEGG" id="mtm:MYCTH_2067358"/>
<dbReference type="eggNOG" id="ENOG502S094">
    <property type="taxonomic scope" value="Eukaryota"/>
</dbReference>
<dbReference type="InterPro" id="IPR001223">
    <property type="entry name" value="Glyco_hydro18_cat"/>
</dbReference>
<dbReference type="OMA" id="YTLWNET"/>
<dbReference type="HOGENOM" id="CLU_060983_1_0_1"/>
<dbReference type="InParanoid" id="G2QJ46"/>
<dbReference type="GeneID" id="11506738"/>
<dbReference type="SUPFAM" id="SSF51445">
    <property type="entry name" value="(Trans)glycosidases"/>
    <property type="match status" value="1"/>
</dbReference>
<feature type="chain" id="PRO_5003435668" evidence="1">
    <location>
        <begin position="20"/>
        <end position="418"/>
    </location>
</feature>